<dbReference type="EMBL" id="CM027680">
    <property type="protein sequence ID" value="KAG0548997.1"/>
    <property type="molecule type" value="Genomic_DNA"/>
</dbReference>
<keyword evidence="4" id="KW-0109">Calcium transport</keyword>
<keyword evidence="6" id="KW-0106">Calcium</keyword>
<keyword evidence="3" id="KW-0813">Transport</keyword>
<dbReference type="PANTHER" id="PTHR13462">
    <property type="entry name" value="CALCIUM UNIPORTER PROTEIN, MITOCHONDRIAL"/>
    <property type="match status" value="1"/>
</dbReference>
<dbReference type="GO" id="GO:0006816">
    <property type="term" value="P:calcium ion transport"/>
    <property type="evidence" value="ECO:0007669"/>
    <property type="project" value="UniProtKB-KW"/>
</dbReference>
<evidence type="ECO:0000256" key="10">
    <source>
        <dbReference type="SAM" id="Phobius"/>
    </source>
</evidence>
<evidence type="ECO:0000313" key="12">
    <source>
        <dbReference type="EMBL" id="KAG0548997.1"/>
    </source>
</evidence>
<gene>
    <name evidence="12" type="ORF">BDA96_01G216600</name>
</gene>
<sequence length="348" mass="37861">MTAVLRRAVAQRFASSSSPATFGLRRFLQEQPAFRPAVPPDRGFMPLAADRIRDLGVVGVAFPRINLDGLVPPAAPATAPARREPTDAAALPAAASLTVEEARKVLRATQMEAARARIRASGAGAVPYADFLRLCCDAAGSDAGPSVARALDESGSVIVLGKTVFLRPDMVVKAIENAIPVRQALPVAAAESSDPAWEEELKAMEAQKAEIDLAAAAQVRRELWCGLVYLVVQTAGFMRLTFWELSWDVMEPICFYVTSMYFMAGYAFFLRTKKEPSFEGFFESRFAAKQKRVMRARGFDLRRYEELRRAGGGVPTPVPPPLQQARTTPCASAGAQESGHCHSYCHCH</sequence>
<feature type="transmembrane region" description="Helical" evidence="10">
    <location>
        <begin position="223"/>
        <end position="243"/>
    </location>
</feature>
<evidence type="ECO:0000256" key="4">
    <source>
        <dbReference type="ARBA" id="ARBA00022568"/>
    </source>
</evidence>
<dbReference type="AlphaFoldDB" id="A0A921UYF9"/>
<dbReference type="OrthoDB" id="278338at2759"/>
<feature type="domain" description="Calcium uniporter protein C-terminal" evidence="11">
    <location>
        <begin position="142"/>
        <end position="307"/>
    </location>
</feature>
<evidence type="ECO:0000256" key="8">
    <source>
        <dbReference type="ARBA" id="ARBA00023065"/>
    </source>
</evidence>
<evidence type="ECO:0000256" key="2">
    <source>
        <dbReference type="ARBA" id="ARBA00005653"/>
    </source>
</evidence>
<dbReference type="GO" id="GO:0005739">
    <property type="term" value="C:mitochondrion"/>
    <property type="evidence" value="ECO:0007669"/>
    <property type="project" value="GOC"/>
</dbReference>
<keyword evidence="7 10" id="KW-1133">Transmembrane helix</keyword>
<reference evidence="12" key="2">
    <citation type="submission" date="2020-10" db="EMBL/GenBank/DDBJ databases">
        <authorList>
            <person name="Cooper E.A."/>
            <person name="Brenton Z.W."/>
            <person name="Flinn B.S."/>
            <person name="Jenkins J."/>
            <person name="Shu S."/>
            <person name="Flowers D."/>
            <person name="Luo F."/>
            <person name="Wang Y."/>
            <person name="Xia P."/>
            <person name="Barry K."/>
            <person name="Daum C."/>
            <person name="Lipzen A."/>
            <person name="Yoshinaga Y."/>
            <person name="Schmutz J."/>
            <person name="Saski C."/>
            <person name="Vermerris W."/>
            <person name="Kresovich S."/>
        </authorList>
    </citation>
    <scope>NUCLEOTIDE SEQUENCE</scope>
</reference>
<dbReference type="KEGG" id="sbi:8065203"/>
<dbReference type="OMA" id="IRICGEG"/>
<dbReference type="PANTHER" id="PTHR13462:SF31">
    <property type="entry name" value="CALCIUM UNIPORTER PROTEIN 1, MITOCHONDRIAL"/>
    <property type="match status" value="1"/>
</dbReference>
<keyword evidence="8" id="KW-0406">Ion transport</keyword>
<name>A0A921UYF9_SORBI</name>
<protein>
    <recommendedName>
        <fullName evidence="11">Calcium uniporter protein C-terminal domain-containing protein</fullName>
    </recommendedName>
</protein>
<dbReference type="GO" id="GO:0051560">
    <property type="term" value="P:mitochondrial calcium ion homeostasis"/>
    <property type="evidence" value="ECO:0007669"/>
    <property type="project" value="InterPro"/>
</dbReference>
<evidence type="ECO:0000259" key="11">
    <source>
        <dbReference type="Pfam" id="PF04678"/>
    </source>
</evidence>
<evidence type="ECO:0000256" key="6">
    <source>
        <dbReference type="ARBA" id="ARBA00022837"/>
    </source>
</evidence>
<comment type="similarity">
    <text evidence="2">Belongs to the MCU (TC 1.A.77) family.</text>
</comment>
<reference evidence="12" key="1">
    <citation type="journal article" date="2019" name="BMC Genomics">
        <title>A new reference genome for Sorghum bicolor reveals high levels of sequence similarity between sweet and grain genotypes: implications for the genetics of sugar metabolism.</title>
        <authorList>
            <person name="Cooper E.A."/>
            <person name="Brenton Z.W."/>
            <person name="Flinn B.S."/>
            <person name="Jenkins J."/>
            <person name="Shu S."/>
            <person name="Flowers D."/>
            <person name="Luo F."/>
            <person name="Wang Y."/>
            <person name="Xia P."/>
            <person name="Barry K."/>
            <person name="Daum C."/>
            <person name="Lipzen A."/>
            <person name="Yoshinaga Y."/>
            <person name="Schmutz J."/>
            <person name="Saski C."/>
            <person name="Vermerris W."/>
            <person name="Kresovich S."/>
        </authorList>
    </citation>
    <scope>NUCLEOTIDE SEQUENCE</scope>
</reference>
<evidence type="ECO:0000256" key="1">
    <source>
        <dbReference type="ARBA" id="ARBA00004141"/>
    </source>
</evidence>
<evidence type="ECO:0000256" key="5">
    <source>
        <dbReference type="ARBA" id="ARBA00022692"/>
    </source>
</evidence>
<keyword evidence="9 10" id="KW-0472">Membrane</keyword>
<proteinExistence type="inferred from homology"/>
<feature type="transmembrane region" description="Helical" evidence="10">
    <location>
        <begin position="249"/>
        <end position="269"/>
    </location>
</feature>
<dbReference type="Gramene" id="EER93983">
    <property type="protein sequence ID" value="EER93983"/>
    <property type="gene ID" value="SORBI_3001G203200"/>
</dbReference>
<accession>A0A921UYF9</accession>
<organism evidence="12 13">
    <name type="scientific">Sorghum bicolor</name>
    <name type="common">Sorghum</name>
    <name type="synonym">Sorghum vulgare</name>
    <dbReference type="NCBI Taxonomy" id="4558"/>
    <lineage>
        <taxon>Eukaryota</taxon>
        <taxon>Viridiplantae</taxon>
        <taxon>Streptophyta</taxon>
        <taxon>Embryophyta</taxon>
        <taxon>Tracheophyta</taxon>
        <taxon>Spermatophyta</taxon>
        <taxon>Magnoliopsida</taxon>
        <taxon>Liliopsida</taxon>
        <taxon>Poales</taxon>
        <taxon>Poaceae</taxon>
        <taxon>PACMAD clade</taxon>
        <taxon>Panicoideae</taxon>
        <taxon>Andropogonodae</taxon>
        <taxon>Andropogoneae</taxon>
        <taxon>Sorghinae</taxon>
        <taxon>Sorghum</taxon>
    </lineage>
</organism>
<dbReference type="Pfam" id="PF04678">
    <property type="entry name" value="MCU"/>
    <property type="match status" value="1"/>
</dbReference>
<comment type="subcellular location">
    <subcellularLocation>
        <location evidence="1">Membrane</location>
        <topology evidence="1">Multi-pass membrane protein</topology>
    </subcellularLocation>
</comment>
<evidence type="ECO:0000256" key="9">
    <source>
        <dbReference type="ARBA" id="ARBA00023136"/>
    </source>
</evidence>
<dbReference type="GO" id="GO:0016020">
    <property type="term" value="C:membrane"/>
    <property type="evidence" value="ECO:0007669"/>
    <property type="project" value="UniProtKB-SubCell"/>
</dbReference>
<evidence type="ECO:0000313" key="13">
    <source>
        <dbReference type="Proteomes" id="UP000807115"/>
    </source>
</evidence>
<dbReference type="Proteomes" id="UP000807115">
    <property type="component" value="Chromosome 1"/>
</dbReference>
<dbReference type="InterPro" id="IPR006769">
    <property type="entry name" value="MCU_C"/>
</dbReference>
<comment type="caution">
    <text evidence="12">The sequence shown here is derived from an EMBL/GenBank/DDBJ whole genome shotgun (WGS) entry which is preliminary data.</text>
</comment>
<dbReference type="InterPro" id="IPR039055">
    <property type="entry name" value="MCU_fam"/>
</dbReference>
<keyword evidence="5 10" id="KW-0812">Transmembrane</keyword>
<evidence type="ECO:0000256" key="3">
    <source>
        <dbReference type="ARBA" id="ARBA00022448"/>
    </source>
</evidence>
<evidence type="ECO:0000256" key="7">
    <source>
        <dbReference type="ARBA" id="ARBA00022989"/>
    </source>
</evidence>